<dbReference type="AlphaFoldDB" id="A0AAD7PI02"/>
<proteinExistence type="predicted"/>
<sequence>MSLLEVITKAASNPTEHSCPSDYPIILNPDTIFPNLKPKLEDPCPSSLVNPLIGWKISETDSKLIDISKKFFTNLKNTKGFGKDEFISMLNSYLEMIRDKAGVSIRVDSSDSDYTRLLIEKLGVLMGKDVTGLVLEGCVALEIWELVEALAVSGIVEHSCYLNLITRLVEKKRSDLLCTCIKHAFDLGPSELLCVLKYFLSPSKDAYASMVNVRKEWENQALLAIEKASDNSLQKKKLALAKEASILLMIAYDGFSPSELCLHHLLSSSNIDDVMLAPAFSKLNGKEMTNLIQYLTKWLKKYERFPQAGPCPNASAVLGLKACDWVPKLEDVVKCLGLVLDENFSSLVLHPEFHEELTSMEKVVGSLTAEARLSFSMAGVIEKLKTVEVQGGKN</sequence>
<dbReference type="KEGG" id="qsa:O6P43_022808"/>
<comment type="caution">
    <text evidence="1">The sequence shown here is derived from an EMBL/GenBank/DDBJ whole genome shotgun (WGS) entry which is preliminary data.</text>
</comment>
<dbReference type="PANTHER" id="PTHR37181:SF1">
    <property type="entry name" value="F6A14.6 PROTEIN"/>
    <property type="match status" value="1"/>
</dbReference>
<keyword evidence="2" id="KW-1185">Reference proteome</keyword>
<evidence type="ECO:0000313" key="1">
    <source>
        <dbReference type="EMBL" id="KAJ7956351.1"/>
    </source>
</evidence>
<name>A0AAD7PI02_QUISA</name>
<reference evidence="1" key="1">
    <citation type="journal article" date="2023" name="Science">
        <title>Elucidation of the pathway for biosynthesis of saponin adjuvants from the soapbark tree.</title>
        <authorList>
            <person name="Reed J."/>
            <person name="Orme A."/>
            <person name="El-Demerdash A."/>
            <person name="Owen C."/>
            <person name="Martin L.B.B."/>
            <person name="Misra R.C."/>
            <person name="Kikuchi S."/>
            <person name="Rejzek M."/>
            <person name="Martin A.C."/>
            <person name="Harkess A."/>
            <person name="Leebens-Mack J."/>
            <person name="Louveau T."/>
            <person name="Stephenson M.J."/>
            <person name="Osbourn A."/>
        </authorList>
    </citation>
    <scope>NUCLEOTIDE SEQUENCE</scope>
    <source>
        <strain evidence="1">S10</strain>
    </source>
</reference>
<organism evidence="1 2">
    <name type="scientific">Quillaja saponaria</name>
    <name type="common">Soap bark tree</name>
    <dbReference type="NCBI Taxonomy" id="32244"/>
    <lineage>
        <taxon>Eukaryota</taxon>
        <taxon>Viridiplantae</taxon>
        <taxon>Streptophyta</taxon>
        <taxon>Embryophyta</taxon>
        <taxon>Tracheophyta</taxon>
        <taxon>Spermatophyta</taxon>
        <taxon>Magnoliopsida</taxon>
        <taxon>eudicotyledons</taxon>
        <taxon>Gunneridae</taxon>
        <taxon>Pentapetalae</taxon>
        <taxon>rosids</taxon>
        <taxon>fabids</taxon>
        <taxon>Fabales</taxon>
        <taxon>Quillajaceae</taxon>
        <taxon>Quillaja</taxon>
    </lineage>
</organism>
<dbReference type="PANTHER" id="PTHR37181">
    <property type="entry name" value="F6A14.6 PROTEIN"/>
    <property type="match status" value="1"/>
</dbReference>
<evidence type="ECO:0000313" key="2">
    <source>
        <dbReference type="Proteomes" id="UP001163823"/>
    </source>
</evidence>
<gene>
    <name evidence="1" type="ORF">O6P43_022808</name>
</gene>
<accession>A0AAD7PI02</accession>
<dbReference type="EMBL" id="JARAOO010000009">
    <property type="protein sequence ID" value="KAJ7956351.1"/>
    <property type="molecule type" value="Genomic_DNA"/>
</dbReference>
<dbReference type="Proteomes" id="UP001163823">
    <property type="component" value="Chromosome 9"/>
</dbReference>
<protein>
    <submittedName>
        <fullName evidence="1">F6A14.6 protein</fullName>
    </submittedName>
</protein>